<organism evidence="5 6">
    <name type="scientific">Hyaloscypha hepaticicola</name>
    <dbReference type="NCBI Taxonomy" id="2082293"/>
    <lineage>
        <taxon>Eukaryota</taxon>
        <taxon>Fungi</taxon>
        <taxon>Dikarya</taxon>
        <taxon>Ascomycota</taxon>
        <taxon>Pezizomycotina</taxon>
        <taxon>Leotiomycetes</taxon>
        <taxon>Helotiales</taxon>
        <taxon>Hyaloscyphaceae</taxon>
        <taxon>Hyaloscypha</taxon>
    </lineage>
</organism>
<evidence type="ECO:0000313" key="6">
    <source>
        <dbReference type="Proteomes" id="UP000235672"/>
    </source>
</evidence>
<evidence type="ECO:0000313" key="5">
    <source>
        <dbReference type="EMBL" id="PMD17467.1"/>
    </source>
</evidence>
<evidence type="ECO:0000256" key="1">
    <source>
        <dbReference type="ARBA" id="ARBA00022707"/>
    </source>
</evidence>
<feature type="compositionally biased region" description="Low complexity" evidence="4">
    <location>
        <begin position="103"/>
        <end position="113"/>
    </location>
</feature>
<dbReference type="Pfam" id="PF15811">
    <property type="entry name" value="SVIP"/>
    <property type="match status" value="1"/>
</dbReference>
<dbReference type="Proteomes" id="UP000235672">
    <property type="component" value="Unassembled WGS sequence"/>
</dbReference>
<dbReference type="OrthoDB" id="5415072at2759"/>
<name>A0A2J6PTX8_9HELO</name>
<evidence type="ECO:0000256" key="2">
    <source>
        <dbReference type="ARBA" id="ARBA00023139"/>
    </source>
</evidence>
<keyword evidence="2" id="KW-0564">Palmitate</keyword>
<protein>
    <submittedName>
        <fullName evidence="5">Uncharacterized protein</fullName>
    </submittedName>
</protein>
<dbReference type="EMBL" id="KZ613499">
    <property type="protein sequence ID" value="PMD17467.1"/>
    <property type="molecule type" value="Genomic_DNA"/>
</dbReference>
<gene>
    <name evidence="5" type="ORF">NA56DRAFT_691778</name>
</gene>
<evidence type="ECO:0000256" key="3">
    <source>
        <dbReference type="ARBA" id="ARBA00023288"/>
    </source>
</evidence>
<sequence>MRCYSTVQYRKREVKVTTPSSANTDLQGILAAIATASMIEAQQPQCADKPLESPTHHSTAVFDILKLLLIVSVLIMGNICGKSEADPFAQPGRTLSSAPPPSSTKTSSVPKKVGGPPRTLGSSTSAAGAESSAQQEDARRKAAEAAEARASAANKPKGKLGNQLQEQKKQTRTDTLEAASRDERRVRDADAAAEVRAHN</sequence>
<dbReference type="AlphaFoldDB" id="A0A2J6PTX8"/>
<evidence type="ECO:0000256" key="4">
    <source>
        <dbReference type="SAM" id="MobiDB-lite"/>
    </source>
</evidence>
<keyword evidence="6" id="KW-1185">Reference proteome</keyword>
<dbReference type="InterPro" id="IPR031632">
    <property type="entry name" value="SVIP"/>
</dbReference>
<feature type="compositionally biased region" description="Low complexity" evidence="4">
    <location>
        <begin position="121"/>
        <end position="135"/>
    </location>
</feature>
<proteinExistence type="predicted"/>
<feature type="region of interest" description="Disordered" evidence="4">
    <location>
        <begin position="90"/>
        <end position="199"/>
    </location>
</feature>
<accession>A0A2J6PTX8</accession>
<reference evidence="5 6" key="1">
    <citation type="submission" date="2016-05" db="EMBL/GenBank/DDBJ databases">
        <title>A degradative enzymes factory behind the ericoid mycorrhizal symbiosis.</title>
        <authorList>
            <consortium name="DOE Joint Genome Institute"/>
            <person name="Martino E."/>
            <person name="Morin E."/>
            <person name="Grelet G."/>
            <person name="Kuo A."/>
            <person name="Kohler A."/>
            <person name="Daghino S."/>
            <person name="Barry K."/>
            <person name="Choi C."/>
            <person name="Cichocki N."/>
            <person name="Clum A."/>
            <person name="Copeland A."/>
            <person name="Hainaut M."/>
            <person name="Haridas S."/>
            <person name="Labutti K."/>
            <person name="Lindquist E."/>
            <person name="Lipzen A."/>
            <person name="Khouja H.-R."/>
            <person name="Murat C."/>
            <person name="Ohm R."/>
            <person name="Olson A."/>
            <person name="Spatafora J."/>
            <person name="Veneault-Fourrey C."/>
            <person name="Henrissat B."/>
            <person name="Grigoriev I."/>
            <person name="Martin F."/>
            <person name="Perotto S."/>
        </authorList>
    </citation>
    <scope>NUCLEOTIDE SEQUENCE [LARGE SCALE GENOMIC DNA]</scope>
    <source>
        <strain evidence="5 6">UAMH 7357</strain>
    </source>
</reference>
<keyword evidence="3" id="KW-0449">Lipoprotein</keyword>
<feature type="compositionally biased region" description="Basic and acidic residues" evidence="4">
    <location>
        <begin position="166"/>
        <end position="199"/>
    </location>
</feature>
<feature type="compositionally biased region" description="Basic and acidic residues" evidence="4">
    <location>
        <begin position="136"/>
        <end position="147"/>
    </location>
</feature>
<keyword evidence="1" id="KW-0519">Myristate</keyword>